<dbReference type="PANTHER" id="PTHR43180:SF50">
    <property type="entry name" value="SHORT CHAIN DEHYDROGENASE"/>
    <property type="match status" value="1"/>
</dbReference>
<accession>A0A830BV20</accession>
<keyword evidence="2" id="KW-0560">Oxidoreductase</keyword>
<dbReference type="InterPro" id="IPR036291">
    <property type="entry name" value="NAD(P)-bd_dom_sf"/>
</dbReference>
<dbReference type="OrthoDB" id="294295at2759"/>
<evidence type="ECO:0000313" key="4">
    <source>
        <dbReference type="Proteomes" id="UP000653305"/>
    </source>
</evidence>
<reference evidence="3" key="1">
    <citation type="submission" date="2020-07" db="EMBL/GenBank/DDBJ databases">
        <title>Ethylene signaling mediates host invasion by parasitic plants.</title>
        <authorList>
            <person name="Yoshida S."/>
        </authorList>
    </citation>
    <scope>NUCLEOTIDE SEQUENCE</scope>
    <source>
        <strain evidence="3">Okayama</strain>
    </source>
</reference>
<dbReference type="FunFam" id="3.40.50.720:FF:000084">
    <property type="entry name" value="Short-chain dehydrogenase reductase"/>
    <property type="match status" value="1"/>
</dbReference>
<name>A0A830BV20_9LAMI</name>
<dbReference type="GO" id="GO:0016616">
    <property type="term" value="F:oxidoreductase activity, acting on the CH-OH group of donors, NAD or NADP as acceptor"/>
    <property type="evidence" value="ECO:0007669"/>
    <property type="project" value="UniProtKB-ARBA"/>
</dbReference>
<feature type="non-terminal residue" evidence="3">
    <location>
        <position position="251"/>
    </location>
</feature>
<gene>
    <name evidence="3" type="ORF">PHJA_001145700</name>
</gene>
<dbReference type="InterPro" id="IPR002347">
    <property type="entry name" value="SDR_fam"/>
</dbReference>
<dbReference type="AlphaFoldDB" id="A0A830BV20"/>
<dbReference type="SUPFAM" id="SSF51735">
    <property type="entry name" value="NAD(P)-binding Rossmann-fold domains"/>
    <property type="match status" value="1"/>
</dbReference>
<comment type="similarity">
    <text evidence="1">Belongs to the short-chain dehydrogenases/reductases (SDR) family.</text>
</comment>
<sequence length="251" mass="26526">RLEGKVALITGGASGIGECTAKLFSKHGAKVAIADVQDELGHSVVKSIGFNNSAFIHCDVTNEDHVINAVDKTVSTYGKLDIMFNNAAILDPPRPQIVDNEKLDFERVLQVNVTGVFLGMKHAARVMVPSCRGTIISSASLASGIGGTGSHANLAVELGQFGIRVNCLSPYALETPSALKFLGLDDEGLERAMNSMANLKGITLKADDVANAALFLASDEAKYVSGQNLFIDGGFGIVNSAVKLFKYREPS</sequence>
<dbReference type="PANTHER" id="PTHR43180">
    <property type="entry name" value="3-OXOACYL-(ACYL-CARRIER-PROTEIN) REDUCTASE (AFU_ORTHOLOGUE AFUA_6G11210)"/>
    <property type="match status" value="1"/>
</dbReference>
<dbReference type="EMBL" id="BMAC01000206">
    <property type="protein sequence ID" value="GFP90019.1"/>
    <property type="molecule type" value="Genomic_DNA"/>
</dbReference>
<dbReference type="Gene3D" id="3.40.50.720">
    <property type="entry name" value="NAD(P)-binding Rossmann-like Domain"/>
    <property type="match status" value="1"/>
</dbReference>
<organism evidence="3 4">
    <name type="scientific">Phtheirospermum japonicum</name>
    <dbReference type="NCBI Taxonomy" id="374723"/>
    <lineage>
        <taxon>Eukaryota</taxon>
        <taxon>Viridiplantae</taxon>
        <taxon>Streptophyta</taxon>
        <taxon>Embryophyta</taxon>
        <taxon>Tracheophyta</taxon>
        <taxon>Spermatophyta</taxon>
        <taxon>Magnoliopsida</taxon>
        <taxon>eudicotyledons</taxon>
        <taxon>Gunneridae</taxon>
        <taxon>Pentapetalae</taxon>
        <taxon>asterids</taxon>
        <taxon>lamiids</taxon>
        <taxon>Lamiales</taxon>
        <taxon>Orobanchaceae</taxon>
        <taxon>Orobanchaceae incertae sedis</taxon>
        <taxon>Phtheirospermum</taxon>
    </lineage>
</organism>
<comment type="caution">
    <text evidence="3">The sequence shown here is derived from an EMBL/GenBank/DDBJ whole genome shotgun (WGS) entry which is preliminary data.</text>
</comment>
<protein>
    <submittedName>
        <fullName evidence="3">Secoisolariciresinol dehydrogenase</fullName>
    </submittedName>
</protein>
<proteinExistence type="inferred from homology"/>
<keyword evidence="4" id="KW-1185">Reference proteome</keyword>
<evidence type="ECO:0000256" key="1">
    <source>
        <dbReference type="ARBA" id="ARBA00006484"/>
    </source>
</evidence>
<dbReference type="Proteomes" id="UP000653305">
    <property type="component" value="Unassembled WGS sequence"/>
</dbReference>
<dbReference type="Pfam" id="PF13561">
    <property type="entry name" value="adh_short_C2"/>
    <property type="match status" value="1"/>
</dbReference>
<dbReference type="PRINTS" id="PR00081">
    <property type="entry name" value="GDHRDH"/>
</dbReference>
<evidence type="ECO:0000313" key="3">
    <source>
        <dbReference type="EMBL" id="GFP90019.1"/>
    </source>
</evidence>
<evidence type="ECO:0000256" key="2">
    <source>
        <dbReference type="ARBA" id="ARBA00023002"/>
    </source>
</evidence>